<reference evidence="2 3" key="1">
    <citation type="submission" date="2024-04" db="EMBL/GenBank/DDBJ databases">
        <authorList>
            <person name="Fracassetti M."/>
        </authorList>
    </citation>
    <scope>NUCLEOTIDE SEQUENCE [LARGE SCALE GENOMIC DNA]</scope>
</reference>
<dbReference type="AlphaFoldDB" id="A0AAV2DAB3"/>
<feature type="region of interest" description="Disordered" evidence="1">
    <location>
        <begin position="1"/>
        <end position="24"/>
    </location>
</feature>
<feature type="compositionally biased region" description="Polar residues" evidence="1">
    <location>
        <begin position="1"/>
        <end position="14"/>
    </location>
</feature>
<sequence length="74" mass="8926">MKGNQREQVATTDFPSPKPLNGRHDGWRVMKKDFPWKSRFFFSTKLKHMLYSLQNRSREKARYSPPSTPWRLDK</sequence>
<evidence type="ECO:0000313" key="3">
    <source>
        <dbReference type="Proteomes" id="UP001497516"/>
    </source>
</evidence>
<organism evidence="2 3">
    <name type="scientific">Linum trigynum</name>
    <dbReference type="NCBI Taxonomy" id="586398"/>
    <lineage>
        <taxon>Eukaryota</taxon>
        <taxon>Viridiplantae</taxon>
        <taxon>Streptophyta</taxon>
        <taxon>Embryophyta</taxon>
        <taxon>Tracheophyta</taxon>
        <taxon>Spermatophyta</taxon>
        <taxon>Magnoliopsida</taxon>
        <taxon>eudicotyledons</taxon>
        <taxon>Gunneridae</taxon>
        <taxon>Pentapetalae</taxon>
        <taxon>rosids</taxon>
        <taxon>fabids</taxon>
        <taxon>Malpighiales</taxon>
        <taxon>Linaceae</taxon>
        <taxon>Linum</taxon>
    </lineage>
</organism>
<accession>A0AAV2DAB3</accession>
<name>A0AAV2DAB3_9ROSI</name>
<dbReference type="Proteomes" id="UP001497516">
    <property type="component" value="Chromosome 2"/>
</dbReference>
<gene>
    <name evidence="2" type="ORF">LTRI10_LOCUS12636</name>
</gene>
<protein>
    <submittedName>
        <fullName evidence="2">Uncharacterized protein</fullName>
    </submittedName>
</protein>
<keyword evidence="3" id="KW-1185">Reference proteome</keyword>
<evidence type="ECO:0000256" key="1">
    <source>
        <dbReference type="SAM" id="MobiDB-lite"/>
    </source>
</evidence>
<evidence type="ECO:0000313" key="2">
    <source>
        <dbReference type="EMBL" id="CAL1370515.1"/>
    </source>
</evidence>
<proteinExistence type="predicted"/>
<dbReference type="EMBL" id="OZ034815">
    <property type="protein sequence ID" value="CAL1370515.1"/>
    <property type="molecule type" value="Genomic_DNA"/>
</dbReference>